<reference evidence="7" key="3">
    <citation type="journal article" date="2019" name="J. ISSAAS">
        <title>Genomics, evolutionary history and diagnostics of the Alternaria alternata species group including apple and Asian pear pathotypes.</title>
        <authorList>
            <person name="Armitage A.D."/>
            <person name="Cockerton H.M."/>
            <person name="Sreenivasaprasad S."/>
            <person name="Woodhall J."/>
            <person name="Lane C."/>
            <person name="Harrison R.J."/>
            <person name="Clarkson J.P."/>
        </authorList>
    </citation>
    <scope>NUCLEOTIDE SEQUENCE</scope>
    <source>
        <strain evidence="7">FERA 1177</strain>
    </source>
</reference>
<dbReference type="GeneID" id="29110486"/>
<feature type="transmembrane region" description="Helical" evidence="5">
    <location>
        <begin position="17"/>
        <end position="36"/>
    </location>
</feature>
<dbReference type="GO" id="GO:0016020">
    <property type="term" value="C:membrane"/>
    <property type="evidence" value="ECO:0007669"/>
    <property type="project" value="UniProtKB-SubCell"/>
</dbReference>
<evidence type="ECO:0000313" key="8">
    <source>
        <dbReference type="Proteomes" id="UP000077248"/>
    </source>
</evidence>
<dbReference type="EMBL" id="PDXD01000072">
    <property type="protein sequence ID" value="RYN64468.1"/>
    <property type="molecule type" value="Genomic_DNA"/>
</dbReference>
<feature type="transmembrane region" description="Helical" evidence="5">
    <location>
        <begin position="75"/>
        <end position="98"/>
    </location>
</feature>
<dbReference type="Pfam" id="PF04479">
    <property type="entry name" value="RTA1"/>
    <property type="match status" value="1"/>
</dbReference>
<dbReference type="RefSeq" id="XP_018387285.1">
    <property type="nucleotide sequence ID" value="XM_018524892.1"/>
</dbReference>
<evidence type="ECO:0000313" key="9">
    <source>
        <dbReference type="Proteomes" id="UP000291422"/>
    </source>
</evidence>
<evidence type="ECO:0000313" key="7">
    <source>
        <dbReference type="EMBL" id="RYN64468.1"/>
    </source>
</evidence>
<feature type="transmembrane region" description="Helical" evidence="5">
    <location>
        <begin position="119"/>
        <end position="144"/>
    </location>
</feature>
<comment type="subcellular location">
    <subcellularLocation>
        <location evidence="1">Membrane</location>
        <topology evidence="1">Multi-pass membrane protein</topology>
    </subcellularLocation>
</comment>
<dbReference type="Proteomes" id="UP000077248">
    <property type="component" value="Unassembled WGS sequence"/>
</dbReference>
<keyword evidence="2 5" id="KW-0812">Transmembrane</keyword>
<evidence type="ECO:0000256" key="3">
    <source>
        <dbReference type="ARBA" id="ARBA00022989"/>
    </source>
</evidence>
<dbReference type="PANTHER" id="PTHR31465">
    <property type="entry name" value="PROTEIN RTA1-RELATED"/>
    <property type="match status" value="1"/>
</dbReference>
<organism evidence="6 8">
    <name type="scientific">Alternaria alternata</name>
    <name type="common">Alternaria rot fungus</name>
    <name type="synonym">Torula alternata</name>
    <dbReference type="NCBI Taxonomy" id="5599"/>
    <lineage>
        <taxon>Eukaryota</taxon>
        <taxon>Fungi</taxon>
        <taxon>Dikarya</taxon>
        <taxon>Ascomycota</taxon>
        <taxon>Pezizomycotina</taxon>
        <taxon>Dothideomycetes</taxon>
        <taxon>Pleosporomycetidae</taxon>
        <taxon>Pleosporales</taxon>
        <taxon>Pleosporineae</taxon>
        <taxon>Pleosporaceae</taxon>
        <taxon>Alternaria</taxon>
        <taxon>Alternaria sect. Alternaria</taxon>
        <taxon>Alternaria alternata complex</taxon>
    </lineage>
</organism>
<reference evidence="6 8" key="1">
    <citation type="submission" date="2016-05" db="EMBL/GenBank/DDBJ databases">
        <title>Comparative analysis of secretome profiles of manganese(II)-oxidizing ascomycete fungi.</title>
        <authorList>
            <consortium name="DOE Joint Genome Institute"/>
            <person name="Zeiner C.A."/>
            <person name="Purvine S.O."/>
            <person name="Zink E.M."/>
            <person name="Wu S."/>
            <person name="Pasa-Tolic L."/>
            <person name="Chaput D.L."/>
            <person name="Haridas S."/>
            <person name="Grigoriev I.V."/>
            <person name="Santelli C.M."/>
            <person name="Hansel C.M."/>
        </authorList>
    </citation>
    <scope>NUCLEOTIDE SEQUENCE [LARGE SCALE GENOMIC DNA]</scope>
    <source>
        <strain evidence="6 8">SRC1lrK2f</strain>
    </source>
</reference>
<dbReference type="InterPro" id="IPR007568">
    <property type="entry name" value="RTA1"/>
</dbReference>
<evidence type="ECO:0000313" key="6">
    <source>
        <dbReference type="EMBL" id="OAG21864.1"/>
    </source>
</evidence>
<accession>A0A177DPL3</accession>
<dbReference type="EMBL" id="KV441476">
    <property type="protein sequence ID" value="OAG21864.1"/>
    <property type="molecule type" value="Genomic_DNA"/>
</dbReference>
<proteinExistence type="predicted"/>
<sequence>MAEETVDFKLYRYNPSMAAAVIFIILFFLITALHFYQMMRTRTWIFIPFVIGGVFEVIGYIGRAISAQESPNWSVAVYSLSTILLLVAPALFAASIYMMLGRIILVTDGESHSLIPKKWLTKSFVTGDVISFMMQGAGGGIMASGTIEAVHTGEKIIIAGLVVQLLFFGFFIVTGVIFHARMVQQPTSKVYSQSLPWERQLYALYVASLLILVRCIFRLIEYAQGNDGYLISHEVFLYVFDAVLMFATMVWMAWVHPSEITALLSKGRGRAVRRVISVYSLR</sequence>
<feature type="transmembrane region" description="Helical" evidence="5">
    <location>
        <begin position="43"/>
        <end position="63"/>
    </location>
</feature>
<dbReference type="OMA" id="IGGFFEW"/>
<dbReference type="VEuPathDB" id="FungiDB:CC77DRAFT_1019736"/>
<name>A0A177DPL3_ALTAL</name>
<evidence type="ECO:0000256" key="1">
    <source>
        <dbReference type="ARBA" id="ARBA00004141"/>
    </source>
</evidence>
<keyword evidence="8" id="KW-1185">Reference proteome</keyword>
<keyword evidence="4 5" id="KW-0472">Membrane</keyword>
<dbReference type="PANTHER" id="PTHR31465:SF1">
    <property type="entry name" value="PROTEIN RTA1-RELATED"/>
    <property type="match status" value="1"/>
</dbReference>
<evidence type="ECO:0000256" key="5">
    <source>
        <dbReference type="SAM" id="Phobius"/>
    </source>
</evidence>
<keyword evidence="3 5" id="KW-1133">Transmembrane helix</keyword>
<gene>
    <name evidence="7" type="ORF">AA0117_g12446</name>
    <name evidence="6" type="ORF">CC77DRAFT_1019736</name>
</gene>
<protein>
    <submittedName>
        <fullName evidence="6">RTA1 like protein</fullName>
    </submittedName>
</protein>
<dbReference type="KEGG" id="aalt:CC77DRAFT_1019736"/>
<dbReference type="Proteomes" id="UP000291422">
    <property type="component" value="Unassembled WGS sequence"/>
</dbReference>
<feature type="transmembrane region" description="Helical" evidence="5">
    <location>
        <begin position="156"/>
        <end position="180"/>
    </location>
</feature>
<feature type="transmembrane region" description="Helical" evidence="5">
    <location>
        <begin position="201"/>
        <end position="220"/>
    </location>
</feature>
<evidence type="ECO:0000256" key="2">
    <source>
        <dbReference type="ARBA" id="ARBA00022692"/>
    </source>
</evidence>
<evidence type="ECO:0000256" key="4">
    <source>
        <dbReference type="ARBA" id="ARBA00023136"/>
    </source>
</evidence>
<feature type="transmembrane region" description="Helical" evidence="5">
    <location>
        <begin position="235"/>
        <end position="255"/>
    </location>
</feature>
<reference evidence="9" key="2">
    <citation type="journal article" date="2019" name="bioRxiv">
        <title>Genomics, evolutionary history and diagnostics of the Alternaria alternata species group including apple and Asian pear pathotypes.</title>
        <authorList>
            <person name="Armitage A.D."/>
            <person name="Cockerton H.M."/>
            <person name="Sreenivasaprasad S."/>
            <person name="Woodhall J.W."/>
            <person name="Lane C.R."/>
            <person name="Harrison R.J."/>
            <person name="Clarkson J.P."/>
        </authorList>
    </citation>
    <scope>NUCLEOTIDE SEQUENCE [LARGE SCALE GENOMIC DNA]</scope>
    <source>
        <strain evidence="9">FERA 1177</strain>
    </source>
</reference>
<dbReference type="AlphaFoldDB" id="A0A177DPL3"/>